<dbReference type="EMBL" id="VMBG01000001">
    <property type="protein sequence ID" value="TSJ78888.1"/>
    <property type="molecule type" value="Genomic_DNA"/>
</dbReference>
<protein>
    <submittedName>
        <fullName evidence="1">Uncharacterized protein</fullName>
    </submittedName>
</protein>
<dbReference type="OrthoDB" id="7855474at2"/>
<sequence length="137" mass="15264">MPDSTPPSISLPAMGEIVPLPQIKEICAFYGLTTLWKKIESDPPVRPFKSDGCTGWVNEWKGISIYSAGFLHDLKYWAGYPDEDVERLVADAELMIDVARLLKATTMAETMFHGVRIGGHEHLQAGFSWGFGRRPVV</sequence>
<dbReference type="RefSeq" id="WP_144229229.1">
    <property type="nucleotide sequence ID" value="NZ_CBCRVV010000019.1"/>
</dbReference>
<dbReference type="Proteomes" id="UP000315648">
    <property type="component" value="Unassembled WGS sequence"/>
</dbReference>
<evidence type="ECO:0000313" key="1">
    <source>
        <dbReference type="EMBL" id="TSJ78888.1"/>
    </source>
</evidence>
<evidence type="ECO:0000313" key="2">
    <source>
        <dbReference type="Proteomes" id="UP000315648"/>
    </source>
</evidence>
<proteinExistence type="predicted"/>
<gene>
    <name evidence="1" type="ORF">FPL22_06175</name>
</gene>
<reference evidence="1 2" key="1">
    <citation type="submission" date="2019-07" db="EMBL/GenBank/DDBJ databases">
        <title>Description of 53C-WASEF.</title>
        <authorList>
            <person name="Pitt A."/>
            <person name="Hahn M.W."/>
        </authorList>
    </citation>
    <scope>NUCLEOTIDE SEQUENCE [LARGE SCALE GENOMIC DNA]</scope>
    <source>
        <strain evidence="1 2">53C-WASEF</strain>
    </source>
</reference>
<keyword evidence="2" id="KW-1185">Reference proteome</keyword>
<comment type="caution">
    <text evidence="1">The sequence shown here is derived from an EMBL/GenBank/DDBJ whole genome shotgun (WGS) entry which is preliminary data.</text>
</comment>
<organism evidence="1 2">
    <name type="scientific">Rariglobus hedericola</name>
    <dbReference type="NCBI Taxonomy" id="2597822"/>
    <lineage>
        <taxon>Bacteria</taxon>
        <taxon>Pseudomonadati</taxon>
        <taxon>Verrucomicrobiota</taxon>
        <taxon>Opitutia</taxon>
        <taxon>Opitutales</taxon>
        <taxon>Opitutaceae</taxon>
        <taxon>Rariglobus</taxon>
    </lineage>
</organism>
<name>A0A556QQH1_9BACT</name>
<accession>A0A556QQH1</accession>
<dbReference type="AlphaFoldDB" id="A0A556QQH1"/>